<reference evidence="3 4" key="1">
    <citation type="submission" date="2016-01" db="EMBL/GenBank/DDBJ databases">
        <title>The new phylogeny of the genus Mycobacterium.</title>
        <authorList>
            <person name="Tarcisio F."/>
            <person name="Conor M."/>
            <person name="Antonella G."/>
            <person name="Elisabetta G."/>
            <person name="Giulia F.S."/>
            <person name="Sara T."/>
            <person name="Anna F."/>
            <person name="Clotilde B."/>
            <person name="Roberto B."/>
            <person name="Veronica D.S."/>
            <person name="Fabio R."/>
            <person name="Monica P."/>
            <person name="Olivier J."/>
            <person name="Enrico T."/>
            <person name="Nicola S."/>
        </authorList>
    </citation>
    <scope>NUCLEOTIDE SEQUENCE [LARGE SCALE GENOMIC DNA]</scope>
    <source>
        <strain evidence="3 4">ATCC 27353</strain>
    </source>
</reference>
<feature type="coiled-coil region" evidence="1">
    <location>
        <begin position="44"/>
        <end position="71"/>
    </location>
</feature>
<feature type="compositionally biased region" description="Basic and acidic residues" evidence="2">
    <location>
        <begin position="155"/>
        <end position="171"/>
    </location>
</feature>
<dbReference type="AlphaFoldDB" id="A0A1X1TZZ6"/>
<feature type="region of interest" description="Disordered" evidence="2">
    <location>
        <begin position="139"/>
        <end position="171"/>
    </location>
</feature>
<gene>
    <name evidence="3" type="ORF">AWC02_05255</name>
</gene>
<proteinExistence type="predicted"/>
<evidence type="ECO:0000313" key="4">
    <source>
        <dbReference type="Proteomes" id="UP000193465"/>
    </source>
</evidence>
<keyword evidence="1" id="KW-0175">Coiled coil</keyword>
<organism evidence="3 4">
    <name type="scientific">Mycolicibacter engbaekii</name>
    <dbReference type="NCBI Taxonomy" id="188915"/>
    <lineage>
        <taxon>Bacteria</taxon>
        <taxon>Bacillati</taxon>
        <taxon>Actinomycetota</taxon>
        <taxon>Actinomycetes</taxon>
        <taxon>Mycobacteriales</taxon>
        <taxon>Mycobacteriaceae</taxon>
        <taxon>Mycolicibacter</taxon>
    </lineage>
</organism>
<evidence type="ECO:0000313" key="3">
    <source>
        <dbReference type="EMBL" id="ORV49988.1"/>
    </source>
</evidence>
<evidence type="ECO:0000256" key="2">
    <source>
        <dbReference type="SAM" id="MobiDB-lite"/>
    </source>
</evidence>
<dbReference type="Proteomes" id="UP000193465">
    <property type="component" value="Unassembled WGS sequence"/>
</dbReference>
<dbReference type="EMBL" id="LQOT01000019">
    <property type="protein sequence ID" value="ORV49988.1"/>
    <property type="molecule type" value="Genomic_DNA"/>
</dbReference>
<accession>A0A1X1TZZ6</accession>
<dbReference type="RefSeq" id="WP_085127667.1">
    <property type="nucleotide sequence ID" value="NZ_LQOT01000019.1"/>
</dbReference>
<name>A0A1X1TZZ6_9MYCO</name>
<comment type="caution">
    <text evidence="3">The sequence shown here is derived from an EMBL/GenBank/DDBJ whole genome shotgun (WGS) entry which is preliminary data.</text>
</comment>
<evidence type="ECO:0000256" key="1">
    <source>
        <dbReference type="SAM" id="Coils"/>
    </source>
</evidence>
<protein>
    <submittedName>
        <fullName evidence="3">Uncharacterized protein</fullName>
    </submittedName>
</protein>
<sequence length="171" mass="19859">MSDEIYRIQARWHDEELEQVSLRAADQRVLLHLPDVASGLQRLRRLQDSQLELLQREIDELILRQELTIRQSKLDQNLDLEEYHARRQSLLDRADALGIGIRRGPVRTDSGATPDKRLHDRLQRLLNPDAALGTGIRQGYVETDSGGPHAKRLRERLQRAQERAEATHRDR</sequence>
<keyword evidence="4" id="KW-1185">Reference proteome</keyword>